<dbReference type="Proteomes" id="UP001224775">
    <property type="component" value="Unassembled WGS sequence"/>
</dbReference>
<protein>
    <submittedName>
        <fullName evidence="3">Phosphatase</fullName>
        <ecNumber evidence="3">3.1.3.-</ecNumber>
    </submittedName>
</protein>
<gene>
    <name evidence="3" type="ORF">QTG54_014805</name>
</gene>
<dbReference type="SUPFAM" id="SSF52540">
    <property type="entry name" value="P-loop containing nucleoside triphosphate hydrolases"/>
    <property type="match status" value="1"/>
</dbReference>
<dbReference type="InterPro" id="IPR000387">
    <property type="entry name" value="Tyr_Pase_dom"/>
</dbReference>
<dbReference type="PANTHER" id="PTHR43883">
    <property type="entry name" value="SLR0207 PROTEIN"/>
    <property type="match status" value="1"/>
</dbReference>
<accession>A0AAD8XW30</accession>
<dbReference type="InterPro" id="IPR016130">
    <property type="entry name" value="Tyr_Pase_AS"/>
</dbReference>
<evidence type="ECO:0000313" key="3">
    <source>
        <dbReference type="EMBL" id="KAK1734557.1"/>
    </source>
</evidence>
<name>A0AAD8XW30_9STRA</name>
<dbReference type="InterPro" id="IPR057023">
    <property type="entry name" value="PTP-SAK"/>
</dbReference>
<evidence type="ECO:0000256" key="1">
    <source>
        <dbReference type="ARBA" id="ARBA00022801"/>
    </source>
</evidence>
<evidence type="ECO:0000313" key="4">
    <source>
        <dbReference type="Proteomes" id="UP001224775"/>
    </source>
</evidence>
<dbReference type="InterPro" id="IPR029021">
    <property type="entry name" value="Prot-tyrosine_phosphatase-like"/>
</dbReference>
<dbReference type="Pfam" id="PF22784">
    <property type="entry name" value="PTP-SAK"/>
    <property type="match status" value="1"/>
</dbReference>
<dbReference type="Gene3D" id="3.40.50.300">
    <property type="entry name" value="P-loop containing nucleotide triphosphate hydrolases"/>
    <property type="match status" value="1"/>
</dbReference>
<dbReference type="PROSITE" id="PS00383">
    <property type="entry name" value="TYR_PHOSPHATASE_1"/>
    <property type="match status" value="1"/>
</dbReference>
<organism evidence="3 4">
    <name type="scientific">Skeletonema marinoi</name>
    <dbReference type="NCBI Taxonomy" id="267567"/>
    <lineage>
        <taxon>Eukaryota</taxon>
        <taxon>Sar</taxon>
        <taxon>Stramenopiles</taxon>
        <taxon>Ochrophyta</taxon>
        <taxon>Bacillariophyta</taxon>
        <taxon>Coscinodiscophyceae</taxon>
        <taxon>Thalassiosirophycidae</taxon>
        <taxon>Thalassiosirales</taxon>
        <taxon>Skeletonemataceae</taxon>
        <taxon>Skeletonema</taxon>
        <taxon>Skeletonema marinoi-dohrnii complex</taxon>
    </lineage>
</organism>
<dbReference type="PANTHER" id="PTHR43883:SF1">
    <property type="entry name" value="GLUCONOKINASE"/>
    <property type="match status" value="1"/>
</dbReference>
<comment type="caution">
    <text evidence="3">The sequence shown here is derived from an EMBL/GenBank/DDBJ whole genome shotgun (WGS) entry which is preliminary data.</text>
</comment>
<dbReference type="InterPro" id="IPR054498">
    <property type="entry name" value="2H-SAK"/>
</dbReference>
<dbReference type="Gene3D" id="3.90.190.10">
    <property type="entry name" value="Protein tyrosine phosphatase superfamily"/>
    <property type="match status" value="1"/>
</dbReference>
<dbReference type="AlphaFoldDB" id="A0AAD8XW30"/>
<dbReference type="EC" id="3.1.3.-" evidence="3"/>
<feature type="domain" description="Tyrosine specific protein phosphatases" evidence="2">
    <location>
        <begin position="318"/>
        <end position="383"/>
    </location>
</feature>
<dbReference type="Gene3D" id="3.30.470.30">
    <property type="entry name" value="DNA ligase/mRNA capping enzyme"/>
    <property type="match status" value="1"/>
</dbReference>
<evidence type="ECO:0000259" key="2">
    <source>
        <dbReference type="PROSITE" id="PS50056"/>
    </source>
</evidence>
<dbReference type="InterPro" id="IPR021122">
    <property type="entry name" value="RNA_ligase_dom_REL/Rnl2"/>
</dbReference>
<dbReference type="Pfam" id="PF22547">
    <property type="entry name" value="2H-SAK"/>
    <property type="match status" value="1"/>
</dbReference>
<dbReference type="InterPro" id="IPR003595">
    <property type="entry name" value="Tyr_Pase_cat"/>
</dbReference>
<keyword evidence="1 3" id="KW-0378">Hydrolase</keyword>
<dbReference type="PROSITE" id="PS50056">
    <property type="entry name" value="TYR_PHOSPHATASE_2"/>
    <property type="match status" value="1"/>
</dbReference>
<sequence>MLSYHRGCVAIKGSQVNEIAQKWINQCQEIPFQKSLKAREGRDGTSDFHITVMAPKEKKLTNFDVPQYELPIELYDLGIGRKQDGHNTVYYVVIISPQLEKLRAELQLPHYDFHITLGFTQSDIHDVPKGLSTLWMKSNHYAITLHQMIEKGLVELPARTLRDMGYLVGAFFLFKCVVKSMELKERYNYVRDEVLCREYKQLVSGEDYGDRLVKILNRLSGRTQQPCGKPVDFYTYEIQDGVYQFKTYEMPRNFSFVSEKVAGASKPNDEQQWDVFEAMGVTDVITVMETPMPVSLHRTRKMNSHFYEVDDRTPPTEQQMLQMMQVIDESEGKVVVHCLGGVGRTATVIVAYLMWSEEVSKFEGKQRLVGRKTILSQVQEDFLTDWYRVCREQTKLNVKLPPIIMMVGYPASGKSTFSKAMADASDSITRINQDEMGRNQCESLAGRTKASGGTVVLDRCNLTAKERKEWLSLMHNRKAWCIYYTVPWEECRWRITRRENHPGIKPGGGLRMMEGLRDTLEPPTNGEGFDQVIELKGIEQANQLLKEWGCIVPAPPSWAGHQIIKFPRTRHVVNLGAATRDDLIMTEGEQKKYLNTPIYVEEKVDGANLGISIHNNQIHLQNRSHYITSKYHEQFKSIDKWLYQHSQDLWTILEPDRHILYGEWMYACHSIPYERLPGYFIAFDLYDQYEGKFWSRTRLEEVLSTTQIPIVPLMEHKTIKTAAELKELVQRQSQFYDGRVEGVYCRIMDDKNEWLAGRAKIVRTDFLAGNEHWTRGDIRPNQLA</sequence>
<dbReference type="Pfam" id="PF09414">
    <property type="entry name" value="RNA_ligase"/>
    <property type="match status" value="1"/>
</dbReference>
<dbReference type="SMART" id="SM00404">
    <property type="entry name" value="PTPc_motif"/>
    <property type="match status" value="1"/>
</dbReference>
<dbReference type="InterPro" id="IPR052732">
    <property type="entry name" value="Cell-binding_unc_protein"/>
</dbReference>
<keyword evidence="4" id="KW-1185">Reference proteome</keyword>
<dbReference type="SUPFAM" id="SSF56091">
    <property type="entry name" value="DNA ligase/mRNA capping enzyme, catalytic domain"/>
    <property type="match status" value="1"/>
</dbReference>
<dbReference type="GO" id="GO:0016791">
    <property type="term" value="F:phosphatase activity"/>
    <property type="evidence" value="ECO:0007669"/>
    <property type="project" value="UniProtKB-ARBA"/>
</dbReference>
<proteinExistence type="predicted"/>
<dbReference type="Pfam" id="PF13671">
    <property type="entry name" value="AAA_33"/>
    <property type="match status" value="1"/>
</dbReference>
<dbReference type="SUPFAM" id="SSF52799">
    <property type="entry name" value="(Phosphotyrosine protein) phosphatases II"/>
    <property type="match status" value="1"/>
</dbReference>
<dbReference type="EMBL" id="JATAAI010000038">
    <property type="protein sequence ID" value="KAK1734557.1"/>
    <property type="molecule type" value="Genomic_DNA"/>
</dbReference>
<reference evidence="3" key="1">
    <citation type="submission" date="2023-06" db="EMBL/GenBank/DDBJ databases">
        <title>Survivors Of The Sea: Transcriptome response of Skeletonema marinoi to long-term dormancy.</title>
        <authorList>
            <person name="Pinder M.I.M."/>
            <person name="Kourtchenko O."/>
            <person name="Robertson E.K."/>
            <person name="Larsson T."/>
            <person name="Maumus F."/>
            <person name="Osuna-Cruz C.M."/>
            <person name="Vancaester E."/>
            <person name="Stenow R."/>
            <person name="Vandepoele K."/>
            <person name="Ploug H."/>
            <person name="Bruchert V."/>
            <person name="Godhe A."/>
            <person name="Topel M."/>
        </authorList>
    </citation>
    <scope>NUCLEOTIDE SEQUENCE</scope>
    <source>
        <strain evidence="3">R05AC</strain>
    </source>
</reference>
<dbReference type="InterPro" id="IPR027417">
    <property type="entry name" value="P-loop_NTPase"/>
</dbReference>